<sequence length="99" mass="11119">MDCLNTSAEYPPELLEKALSELKDRCREILAELKAGTRLLIEARIYGELIQLFDKHGLRTRGISLSLKIGYYNTEIRIFDCFGTELGFLTFGLGLATGC</sequence>
<evidence type="ECO:0000313" key="1">
    <source>
        <dbReference type="EMBL" id="GBF32972.1"/>
    </source>
</evidence>
<name>A0A2L2XA97_9FIRM</name>
<keyword evidence="2" id="KW-1185">Reference proteome</keyword>
<accession>A0A2L2XA97</accession>
<proteinExistence type="predicted"/>
<comment type="caution">
    <text evidence="1">The sequence shown here is derived from an EMBL/GenBank/DDBJ whole genome shotgun (WGS) entry which is preliminary data.</text>
</comment>
<evidence type="ECO:0000313" key="2">
    <source>
        <dbReference type="Proteomes" id="UP000239549"/>
    </source>
</evidence>
<dbReference type="RefSeq" id="WP_104371426.1">
    <property type="nucleotide sequence ID" value="NZ_BFAV01000071.1"/>
</dbReference>
<protein>
    <submittedName>
        <fullName evidence="1">Uncharacterized protein</fullName>
    </submittedName>
</protein>
<reference evidence="2" key="1">
    <citation type="submission" date="2018-02" db="EMBL/GenBank/DDBJ databases">
        <title>Genome sequence of Desulfocucumis palustris strain NAW-5.</title>
        <authorList>
            <person name="Watanabe M."/>
            <person name="Kojima H."/>
            <person name="Fukui M."/>
        </authorList>
    </citation>
    <scope>NUCLEOTIDE SEQUENCE [LARGE SCALE GENOMIC DNA]</scope>
    <source>
        <strain evidence="2">NAW-5</strain>
    </source>
</reference>
<dbReference type="OrthoDB" id="1808764at2"/>
<gene>
    <name evidence="1" type="ORF">DCCM_2069</name>
</gene>
<dbReference type="AlphaFoldDB" id="A0A2L2XA97"/>
<dbReference type="EMBL" id="BFAV01000071">
    <property type="protein sequence ID" value="GBF32972.1"/>
    <property type="molecule type" value="Genomic_DNA"/>
</dbReference>
<dbReference type="Proteomes" id="UP000239549">
    <property type="component" value="Unassembled WGS sequence"/>
</dbReference>
<organism evidence="1 2">
    <name type="scientific">Desulfocucumis palustris</name>
    <dbReference type="NCBI Taxonomy" id="1898651"/>
    <lineage>
        <taxon>Bacteria</taxon>
        <taxon>Bacillati</taxon>
        <taxon>Bacillota</taxon>
        <taxon>Clostridia</taxon>
        <taxon>Eubacteriales</taxon>
        <taxon>Desulfocucumaceae</taxon>
        <taxon>Desulfocucumis</taxon>
    </lineage>
</organism>